<feature type="transmembrane region" description="Helical" evidence="5">
    <location>
        <begin position="146"/>
        <end position="165"/>
    </location>
</feature>
<feature type="transmembrane region" description="Helical" evidence="5">
    <location>
        <begin position="253"/>
        <end position="275"/>
    </location>
</feature>
<dbReference type="RefSeq" id="WP_307158538.1">
    <property type="nucleotide sequence ID" value="NZ_JAUSWH010000008.1"/>
</dbReference>
<reference evidence="7 8" key="1">
    <citation type="submission" date="2023-07" db="EMBL/GenBank/DDBJ databases">
        <title>Genomic Encyclopedia of Type Strains, Phase IV (KMG-IV): sequencing the most valuable type-strain genomes for metagenomic binning, comparative biology and taxonomic classification.</title>
        <authorList>
            <person name="Goeker M."/>
        </authorList>
    </citation>
    <scope>NUCLEOTIDE SEQUENCE [LARGE SCALE GENOMIC DNA]</scope>
    <source>
        <strain evidence="7 8">DSM 100301</strain>
    </source>
</reference>
<protein>
    <submittedName>
        <fullName evidence="7">Glucose/mannose transport system permease protein</fullName>
    </submittedName>
</protein>
<accession>A0ABU0IGJ6</accession>
<feature type="transmembrane region" description="Helical" evidence="5">
    <location>
        <begin position="82"/>
        <end position="106"/>
    </location>
</feature>
<feature type="transmembrane region" description="Helical" evidence="5">
    <location>
        <begin position="186"/>
        <end position="209"/>
    </location>
</feature>
<evidence type="ECO:0000256" key="4">
    <source>
        <dbReference type="ARBA" id="ARBA00023136"/>
    </source>
</evidence>
<comment type="subcellular location">
    <subcellularLocation>
        <location evidence="1 5">Cell membrane</location>
        <topology evidence="1 5">Multi-pass membrane protein</topology>
    </subcellularLocation>
</comment>
<keyword evidence="3 5" id="KW-1133">Transmembrane helix</keyword>
<dbReference type="PANTHER" id="PTHR43879:SF1">
    <property type="entry name" value="GLUCOSE IMPORT SYSTEM PERMEASE PROTEIN GLCU"/>
    <property type="match status" value="1"/>
</dbReference>
<dbReference type="Proteomes" id="UP001235269">
    <property type="component" value="Unassembled WGS sequence"/>
</dbReference>
<evidence type="ECO:0000313" key="8">
    <source>
        <dbReference type="Proteomes" id="UP001235269"/>
    </source>
</evidence>
<gene>
    <name evidence="7" type="ORF">QO005_002680</name>
</gene>
<keyword evidence="5" id="KW-0813">Transport</keyword>
<dbReference type="Pfam" id="PF00528">
    <property type="entry name" value="BPD_transp_1"/>
    <property type="match status" value="1"/>
</dbReference>
<evidence type="ECO:0000256" key="3">
    <source>
        <dbReference type="ARBA" id="ARBA00022989"/>
    </source>
</evidence>
<dbReference type="InterPro" id="IPR035906">
    <property type="entry name" value="MetI-like_sf"/>
</dbReference>
<name>A0ABU0IGJ6_9HYPH</name>
<feature type="transmembrane region" description="Helical" evidence="5">
    <location>
        <begin position="113"/>
        <end position="140"/>
    </location>
</feature>
<evidence type="ECO:0000256" key="1">
    <source>
        <dbReference type="ARBA" id="ARBA00004651"/>
    </source>
</evidence>
<dbReference type="PROSITE" id="PS50928">
    <property type="entry name" value="ABC_TM1"/>
    <property type="match status" value="1"/>
</dbReference>
<comment type="similarity">
    <text evidence="5">Belongs to the binding-protein-dependent transport system permease family.</text>
</comment>
<dbReference type="SUPFAM" id="SSF161098">
    <property type="entry name" value="MetI-like"/>
    <property type="match status" value="1"/>
</dbReference>
<dbReference type="EMBL" id="JAUSWH010000008">
    <property type="protein sequence ID" value="MDQ0456339.1"/>
    <property type="molecule type" value="Genomic_DNA"/>
</dbReference>
<keyword evidence="8" id="KW-1185">Reference proteome</keyword>
<evidence type="ECO:0000259" key="6">
    <source>
        <dbReference type="PROSITE" id="PS50928"/>
    </source>
</evidence>
<dbReference type="PANTHER" id="PTHR43879">
    <property type="entry name" value="ABC TRANSPORTER PERMEASE PROTEIN"/>
    <property type="match status" value="1"/>
</dbReference>
<evidence type="ECO:0000313" key="7">
    <source>
        <dbReference type="EMBL" id="MDQ0456339.1"/>
    </source>
</evidence>
<evidence type="ECO:0000256" key="5">
    <source>
        <dbReference type="RuleBase" id="RU363032"/>
    </source>
</evidence>
<proteinExistence type="inferred from homology"/>
<dbReference type="InterPro" id="IPR000515">
    <property type="entry name" value="MetI-like"/>
</dbReference>
<dbReference type="Gene3D" id="1.10.3720.10">
    <property type="entry name" value="MetI-like"/>
    <property type="match status" value="1"/>
</dbReference>
<organism evidence="7 8">
    <name type="scientific">Rhizobium paknamense</name>
    <dbReference type="NCBI Taxonomy" id="1206817"/>
    <lineage>
        <taxon>Bacteria</taxon>
        <taxon>Pseudomonadati</taxon>
        <taxon>Pseudomonadota</taxon>
        <taxon>Alphaproteobacteria</taxon>
        <taxon>Hyphomicrobiales</taxon>
        <taxon>Rhizobiaceae</taxon>
        <taxon>Rhizobium/Agrobacterium group</taxon>
        <taxon>Rhizobium</taxon>
    </lineage>
</organism>
<keyword evidence="2 5" id="KW-0812">Transmembrane</keyword>
<feature type="domain" description="ABC transmembrane type-1" evidence="6">
    <location>
        <begin position="78"/>
        <end position="270"/>
    </location>
</feature>
<evidence type="ECO:0000256" key="2">
    <source>
        <dbReference type="ARBA" id="ARBA00022692"/>
    </source>
</evidence>
<sequence>MRASRIAGRVFVYACLAVAAAAFLAPLLSMVFTSLKSMDEIRSGNLLSFPKTPTLDAWRSVWNSACIGVTCGGLKGYFGNSFLIVIPATLISVSLGALNGYVFAICRFRGDNILFGLILFGCFIPFQIVLIPMAGLLGLLGLAGTIPGLVLVHVIYGICFTTMFFRNYFVTVPGEIFKAARVDGAGFWAVFFRILLPISWPIVMVSIIWQFTGVWNDFLFGVSFAAGSNQPVTVALNNLVNTSTGTKAYNEDMAAAMIAALPTIIIYVAAGRYFLRGLMAGAVKG</sequence>
<comment type="caution">
    <text evidence="7">The sequence shown here is derived from an EMBL/GenBank/DDBJ whole genome shotgun (WGS) entry which is preliminary data.</text>
</comment>
<keyword evidence="4 5" id="KW-0472">Membrane</keyword>
<feature type="transmembrane region" description="Helical" evidence="5">
    <location>
        <begin position="12"/>
        <end position="32"/>
    </location>
</feature>
<dbReference type="CDD" id="cd06261">
    <property type="entry name" value="TM_PBP2"/>
    <property type="match status" value="1"/>
</dbReference>